<protein>
    <submittedName>
        <fullName evidence="2">Uncharacterized protein</fullName>
    </submittedName>
</protein>
<reference evidence="2 3" key="1">
    <citation type="submission" date="2018-11" db="EMBL/GenBank/DDBJ databases">
        <authorList>
            <consortium name="Pathogen Informatics"/>
        </authorList>
    </citation>
    <scope>NUCLEOTIDE SEQUENCE [LARGE SCALE GENOMIC DNA]</scope>
</reference>
<dbReference type="OrthoDB" id="6272672at2759"/>
<organism evidence="2 3">
    <name type="scientific">Dibothriocephalus latus</name>
    <name type="common">Fish tapeworm</name>
    <name type="synonym">Diphyllobothrium latum</name>
    <dbReference type="NCBI Taxonomy" id="60516"/>
    <lineage>
        <taxon>Eukaryota</taxon>
        <taxon>Metazoa</taxon>
        <taxon>Spiralia</taxon>
        <taxon>Lophotrochozoa</taxon>
        <taxon>Platyhelminthes</taxon>
        <taxon>Cestoda</taxon>
        <taxon>Eucestoda</taxon>
        <taxon>Diphyllobothriidea</taxon>
        <taxon>Diphyllobothriidae</taxon>
        <taxon>Dibothriocephalus</taxon>
    </lineage>
</organism>
<evidence type="ECO:0000313" key="3">
    <source>
        <dbReference type="Proteomes" id="UP000281553"/>
    </source>
</evidence>
<name>A0A3P7L946_DIBLA</name>
<keyword evidence="3" id="KW-1185">Reference proteome</keyword>
<dbReference type="EMBL" id="UYRU01057538">
    <property type="protein sequence ID" value="VDN13845.1"/>
    <property type="molecule type" value="Genomic_DNA"/>
</dbReference>
<dbReference type="Proteomes" id="UP000281553">
    <property type="component" value="Unassembled WGS sequence"/>
</dbReference>
<accession>A0A3P7L946</accession>
<dbReference type="AlphaFoldDB" id="A0A3P7L946"/>
<sequence>MASHFSEPAQKISLIYISCSMLHLLASPDLKPPKEEVSPPQSEAPDGEFHNAGLLGITTPHCQLIIESVLYIVDLRPNQVEAYVKRATDMAADVGFKVSVILNGYRVF</sequence>
<evidence type="ECO:0000256" key="1">
    <source>
        <dbReference type="SAM" id="MobiDB-lite"/>
    </source>
</evidence>
<evidence type="ECO:0000313" key="2">
    <source>
        <dbReference type="EMBL" id="VDN13845.1"/>
    </source>
</evidence>
<gene>
    <name evidence="2" type="ORF">DILT_LOCUS9676</name>
</gene>
<feature type="region of interest" description="Disordered" evidence="1">
    <location>
        <begin position="30"/>
        <end position="50"/>
    </location>
</feature>
<proteinExistence type="predicted"/>